<evidence type="ECO:0008006" key="4">
    <source>
        <dbReference type="Google" id="ProtNLM"/>
    </source>
</evidence>
<name>A0ABT5VYW0_9BACL</name>
<evidence type="ECO:0000313" key="3">
    <source>
        <dbReference type="Proteomes" id="UP001213979"/>
    </source>
</evidence>
<proteinExistence type="predicted"/>
<accession>A0ABT5VYW0</accession>
<protein>
    <recommendedName>
        <fullName evidence="4">Secreted protein</fullName>
    </recommendedName>
</protein>
<organism evidence="2 3">
    <name type="scientific">Anoxybacteroides rupiense</name>
    <dbReference type="NCBI Taxonomy" id="311460"/>
    <lineage>
        <taxon>Bacteria</taxon>
        <taxon>Bacillati</taxon>
        <taxon>Bacillota</taxon>
        <taxon>Bacilli</taxon>
        <taxon>Bacillales</taxon>
        <taxon>Anoxybacillaceae</taxon>
        <taxon>Anoxybacteroides</taxon>
    </lineage>
</organism>
<sequence>MKVALHLFSAIGAIAALLPLRPLFMAKSNVQRIGFFAAVDNIQHGHAVFSCSIFVMINRLKNAKPDKNQAKNGKNRVAPNGESRVMENV</sequence>
<feature type="region of interest" description="Disordered" evidence="1">
    <location>
        <begin position="65"/>
        <end position="89"/>
    </location>
</feature>
<dbReference type="EMBL" id="JAQOTG010000001">
    <property type="protein sequence ID" value="MDE8562280.1"/>
    <property type="molecule type" value="Genomic_DNA"/>
</dbReference>
<reference evidence="2 3" key="1">
    <citation type="submission" date="2023-01" db="EMBL/GenBank/DDBJ databases">
        <title>Genome-based reclassification of Anoxybacillus geothermalis as a later heterotypic synonym of Anoxybacillus rupiensis.</title>
        <authorList>
            <person name="Inan Bektas K."/>
            <person name="Canakci S."/>
            <person name="Belduz A.A."/>
            <person name="Guler H.H."/>
        </authorList>
    </citation>
    <scope>NUCLEOTIDE SEQUENCE [LARGE SCALE GENOMIC DNA]</scope>
    <source>
        <strain evidence="2 3">DSM 17127</strain>
    </source>
</reference>
<dbReference type="Proteomes" id="UP001213979">
    <property type="component" value="Unassembled WGS sequence"/>
</dbReference>
<evidence type="ECO:0000256" key="1">
    <source>
        <dbReference type="SAM" id="MobiDB-lite"/>
    </source>
</evidence>
<comment type="caution">
    <text evidence="2">The sequence shown here is derived from an EMBL/GenBank/DDBJ whole genome shotgun (WGS) entry which is preliminary data.</text>
</comment>
<evidence type="ECO:0000313" key="2">
    <source>
        <dbReference type="EMBL" id="MDE8562280.1"/>
    </source>
</evidence>
<keyword evidence="3" id="KW-1185">Reference proteome</keyword>
<gene>
    <name evidence="2" type="ORF">PNH38_00060</name>
</gene>